<organism evidence="1 2">
    <name type="scientific">Agrobacterium pusense</name>
    <dbReference type="NCBI Taxonomy" id="648995"/>
    <lineage>
        <taxon>Bacteria</taxon>
        <taxon>Pseudomonadati</taxon>
        <taxon>Pseudomonadota</taxon>
        <taxon>Alphaproteobacteria</taxon>
        <taxon>Hyphomicrobiales</taxon>
        <taxon>Rhizobiaceae</taxon>
        <taxon>Rhizobium/Agrobacterium group</taxon>
        <taxon>Agrobacterium</taxon>
    </lineage>
</organism>
<name>U4Q2P9_9HYPH</name>
<dbReference type="KEGG" id="rir:BN877_II0498"/>
<proteinExistence type="predicted"/>
<dbReference type="HOGENOM" id="CLU_1676461_0_0_5"/>
<accession>U4Q2P9</accession>
<dbReference type="Proteomes" id="UP000016944">
    <property type="component" value="Chromosome II"/>
</dbReference>
<evidence type="ECO:0000313" key="2">
    <source>
        <dbReference type="Proteomes" id="UP000016944"/>
    </source>
</evidence>
<dbReference type="AlphaFoldDB" id="U4Q2P9"/>
<protein>
    <submittedName>
        <fullName evidence="1">Uncharacterized protein</fullName>
    </submittedName>
</protein>
<gene>
    <name evidence="1" type="ORF">BN877_II0498</name>
</gene>
<reference evidence="1 2" key="1">
    <citation type="journal article" date="2013" name="Genome Announc.">
        <title>Complete Genome Sequence of the Sesbania Symbiont and Rice Growth-Promoting Endophyte Rhizobium sp. Strain IRBG74.</title>
        <authorList>
            <person name="Crook M.B."/>
            <person name="Mitra S."/>
            <person name="Ane J.M."/>
            <person name="Sadowsky M.J."/>
            <person name="Gyaneshwar P."/>
        </authorList>
    </citation>
    <scope>NUCLEOTIDE SEQUENCE [LARGE SCALE GENOMIC DNA]</scope>
    <source>
        <strain evidence="1 2">IRBG74</strain>
    </source>
</reference>
<evidence type="ECO:0000313" key="1">
    <source>
        <dbReference type="EMBL" id="CDI10298.1"/>
    </source>
</evidence>
<dbReference type="EMBL" id="HG518323">
    <property type="protein sequence ID" value="CDI10298.1"/>
    <property type="molecule type" value="Genomic_DNA"/>
</dbReference>
<sequence>MPRPNRAFQLAAEFRHVNDGCHWTRIHLRDFGREKNVDASFLQKRAVAGEVARIAGQILIGAELQRIDKDGNHRHVVFRLRSGNQREMTDMEKTHRRYEADGFAGAAKDGDRIAQFGDSFYKAHRVSSGFPITLRRKVLDRTRFVKRGQRGQTHYID</sequence>